<comment type="caution">
    <text evidence="3">The sequence shown here is derived from an EMBL/GenBank/DDBJ whole genome shotgun (WGS) entry which is preliminary data.</text>
</comment>
<dbReference type="InterPro" id="IPR036908">
    <property type="entry name" value="RlpA-like_sf"/>
</dbReference>
<keyword evidence="4" id="KW-1185">Reference proteome</keyword>
<protein>
    <submittedName>
        <fullName evidence="3">DNA-binding CsgD family transcriptional regulator</fullName>
    </submittedName>
</protein>
<accession>A0A7W3LQI3</accession>
<dbReference type="Proteomes" id="UP000572680">
    <property type="component" value="Unassembled WGS sequence"/>
</dbReference>
<dbReference type="AlphaFoldDB" id="A0A7W3LQI3"/>
<dbReference type="InterPro" id="IPR036388">
    <property type="entry name" value="WH-like_DNA-bd_sf"/>
</dbReference>
<evidence type="ECO:0000256" key="1">
    <source>
        <dbReference type="SAM" id="Phobius"/>
    </source>
</evidence>
<dbReference type="RefSeq" id="WP_182844722.1">
    <property type="nucleotide sequence ID" value="NZ_JACJIA010000005.1"/>
</dbReference>
<keyword evidence="1" id="KW-0812">Transmembrane</keyword>
<dbReference type="Pfam" id="PF03330">
    <property type="entry name" value="DPBB_1"/>
    <property type="match status" value="1"/>
</dbReference>
<sequence length="307" mass="32615">MNTAREAADQLVRLTRLVVRADDPPEPPTGTAAGRRDTRVLRHNQAELTARERHVLGLIVRGWYTARLAELLELPERAVQEHLRRLLEEFDAPPPAAPASGPDRPGRRSTVTLLVAPITGSVLVGCAAAAFALQAPPPRAPQTGTAHHAGAARHAPVADALSPLAAFGASPRGRSGAYSGLRLPDHPDNGLPRGVATATSFWDPATARGARMSYDTIASPYWPLGTRVRVSHGGRSVVGVVEDFGPADWAIAQHEVPAIIDLSEKMMAHLTGSRVHAVKVRFQVLGWGRGGVYRLSGPGHGLAFGRG</sequence>
<dbReference type="SUPFAM" id="SSF46894">
    <property type="entry name" value="C-terminal effector domain of the bipartite response regulators"/>
    <property type="match status" value="1"/>
</dbReference>
<dbReference type="Gene3D" id="2.40.40.10">
    <property type="entry name" value="RlpA-like domain"/>
    <property type="match status" value="1"/>
</dbReference>
<name>A0A7W3LQI3_ACTNM</name>
<evidence type="ECO:0000259" key="2">
    <source>
        <dbReference type="Pfam" id="PF03330"/>
    </source>
</evidence>
<dbReference type="Gene3D" id="1.10.10.10">
    <property type="entry name" value="Winged helix-like DNA-binding domain superfamily/Winged helix DNA-binding domain"/>
    <property type="match status" value="1"/>
</dbReference>
<dbReference type="InterPro" id="IPR009009">
    <property type="entry name" value="RlpA-like_DPBB"/>
</dbReference>
<keyword evidence="1" id="KW-1133">Transmembrane helix</keyword>
<reference evidence="3 4" key="1">
    <citation type="submission" date="2020-08" db="EMBL/GenBank/DDBJ databases">
        <title>Genomic Encyclopedia of Type Strains, Phase IV (KMG-IV): sequencing the most valuable type-strain genomes for metagenomic binning, comparative biology and taxonomic classification.</title>
        <authorList>
            <person name="Goeker M."/>
        </authorList>
    </citation>
    <scope>NUCLEOTIDE SEQUENCE [LARGE SCALE GENOMIC DNA]</scope>
    <source>
        <strain evidence="3 4">DSM 44197</strain>
    </source>
</reference>
<dbReference type="GO" id="GO:0006355">
    <property type="term" value="P:regulation of DNA-templated transcription"/>
    <property type="evidence" value="ECO:0007669"/>
    <property type="project" value="InterPro"/>
</dbReference>
<dbReference type="InterPro" id="IPR016032">
    <property type="entry name" value="Sig_transdc_resp-reg_C-effctor"/>
</dbReference>
<evidence type="ECO:0000313" key="3">
    <source>
        <dbReference type="EMBL" id="MBA8952419.1"/>
    </source>
</evidence>
<feature type="domain" description="RlpA-like protein double-psi beta-barrel" evidence="2">
    <location>
        <begin position="197"/>
        <end position="281"/>
    </location>
</feature>
<organism evidence="3 4">
    <name type="scientific">Actinomadura namibiensis</name>
    <dbReference type="NCBI Taxonomy" id="182080"/>
    <lineage>
        <taxon>Bacteria</taxon>
        <taxon>Bacillati</taxon>
        <taxon>Actinomycetota</taxon>
        <taxon>Actinomycetes</taxon>
        <taxon>Streptosporangiales</taxon>
        <taxon>Thermomonosporaceae</taxon>
        <taxon>Actinomadura</taxon>
    </lineage>
</organism>
<feature type="transmembrane region" description="Helical" evidence="1">
    <location>
        <begin position="111"/>
        <end position="133"/>
    </location>
</feature>
<dbReference type="GO" id="GO:0003677">
    <property type="term" value="F:DNA binding"/>
    <property type="evidence" value="ECO:0007669"/>
    <property type="project" value="UniProtKB-KW"/>
</dbReference>
<keyword evidence="3" id="KW-0238">DNA-binding</keyword>
<keyword evidence="1" id="KW-0472">Membrane</keyword>
<gene>
    <name evidence="3" type="ORF">HNR61_004065</name>
</gene>
<evidence type="ECO:0000313" key="4">
    <source>
        <dbReference type="Proteomes" id="UP000572680"/>
    </source>
</evidence>
<dbReference type="EMBL" id="JACJIA010000005">
    <property type="protein sequence ID" value="MBA8952419.1"/>
    <property type="molecule type" value="Genomic_DNA"/>
</dbReference>
<proteinExistence type="predicted"/>